<comment type="caution">
    <text evidence="2">The sequence shown here is derived from an EMBL/GenBank/DDBJ whole genome shotgun (WGS) entry which is preliminary data.</text>
</comment>
<evidence type="ECO:0000313" key="2">
    <source>
        <dbReference type="EMBL" id="PNS09538.1"/>
    </source>
</evidence>
<keyword evidence="1" id="KW-0812">Transmembrane</keyword>
<dbReference type="RefSeq" id="WP_103074577.1">
    <property type="nucleotide sequence ID" value="NZ_NPZB01000001.1"/>
</dbReference>
<sequence length="96" mass="9847">MIIKRIDPLSVGKVSGIIYAVFGLIAAVIMLLFSSMFASMLAAQGGSPMPFGGGGIIGIILLPIVYGIIGFVGGIVSAFIYNIAAGWVGGIRIDTE</sequence>
<evidence type="ECO:0008006" key="4">
    <source>
        <dbReference type="Google" id="ProtNLM"/>
    </source>
</evidence>
<dbReference type="Proteomes" id="UP000236220">
    <property type="component" value="Unassembled WGS sequence"/>
</dbReference>
<organism evidence="2 3">
    <name type="scientific">Solilutibacter silvestris</name>
    <dbReference type="NCBI Taxonomy" id="1645665"/>
    <lineage>
        <taxon>Bacteria</taxon>
        <taxon>Pseudomonadati</taxon>
        <taxon>Pseudomonadota</taxon>
        <taxon>Gammaproteobacteria</taxon>
        <taxon>Lysobacterales</taxon>
        <taxon>Lysobacteraceae</taxon>
        <taxon>Solilutibacter</taxon>
    </lineage>
</organism>
<keyword evidence="3" id="KW-1185">Reference proteome</keyword>
<dbReference type="EMBL" id="NPZB01000001">
    <property type="protein sequence ID" value="PNS09538.1"/>
    <property type="molecule type" value="Genomic_DNA"/>
</dbReference>
<keyword evidence="1" id="KW-1133">Transmembrane helix</keyword>
<accession>A0A2K1Q3C2</accession>
<keyword evidence="1" id="KW-0472">Membrane</keyword>
<evidence type="ECO:0000313" key="3">
    <source>
        <dbReference type="Proteomes" id="UP000236220"/>
    </source>
</evidence>
<gene>
    <name evidence="2" type="ORF">Lysil_1167</name>
</gene>
<feature type="transmembrane region" description="Helical" evidence="1">
    <location>
        <begin position="17"/>
        <end position="43"/>
    </location>
</feature>
<evidence type="ECO:0000256" key="1">
    <source>
        <dbReference type="SAM" id="Phobius"/>
    </source>
</evidence>
<proteinExistence type="predicted"/>
<protein>
    <recommendedName>
        <fullName evidence="4">DUF3566 domain-containing protein</fullName>
    </recommendedName>
</protein>
<dbReference type="AlphaFoldDB" id="A0A2K1Q3C2"/>
<reference evidence="2 3" key="1">
    <citation type="submission" date="2017-08" db="EMBL/GenBank/DDBJ databases">
        <title>Lysobacter sylvestris genome.</title>
        <authorList>
            <person name="Zhang D.-C."/>
            <person name="Albuquerque L."/>
            <person name="Franca L."/>
            <person name="Froufe H.J.C."/>
            <person name="Barroso C."/>
            <person name="Egas C."/>
            <person name="Da Costa M."/>
            <person name="Margesin R."/>
        </authorList>
    </citation>
    <scope>NUCLEOTIDE SEQUENCE [LARGE SCALE GENOMIC DNA]</scope>
    <source>
        <strain evidence="2 3">AM20-91</strain>
    </source>
</reference>
<feature type="transmembrane region" description="Helical" evidence="1">
    <location>
        <begin position="55"/>
        <end position="81"/>
    </location>
</feature>
<name>A0A2K1Q3C2_9GAMM</name>